<organism evidence="9 10">
    <name type="scientific">Falsiruegeria litorea</name>
    <dbReference type="NCBI Taxonomy" id="1280831"/>
    <lineage>
        <taxon>Bacteria</taxon>
        <taxon>Pseudomonadati</taxon>
        <taxon>Pseudomonadota</taxon>
        <taxon>Alphaproteobacteria</taxon>
        <taxon>Rhodobacterales</taxon>
        <taxon>Roseobacteraceae</taxon>
        <taxon>Falsiruegeria</taxon>
    </lineage>
</organism>
<keyword evidence="10" id="KW-1185">Reference proteome</keyword>
<proteinExistence type="inferred from homology"/>
<evidence type="ECO:0000313" key="9">
    <source>
        <dbReference type="EMBL" id="MBT3139486.1"/>
    </source>
</evidence>
<keyword evidence="6 7" id="KW-0472">Membrane</keyword>
<sequence>MQLSDRLPPTLGTTVRRMIAVKQTIAAVATLILPITFFMVVLFRYFLHFDLFAYEEWLLPIGFWLFFLGSAVGSYQDTQIRADVFESYFKSTRSIWLRELSLHVIEAVIATVMAYWAWLMIINDLGMYPWWQKTIALKIPHFVPHLGIFLGMAFMAFYSTLHIFVLLKFGPAVVDEDYDNEHPNQEA</sequence>
<evidence type="ECO:0000313" key="10">
    <source>
        <dbReference type="Proteomes" id="UP000763802"/>
    </source>
</evidence>
<protein>
    <recommendedName>
        <fullName evidence="7">TRAP transporter small permease protein</fullName>
    </recommendedName>
</protein>
<evidence type="ECO:0000256" key="3">
    <source>
        <dbReference type="ARBA" id="ARBA00022475"/>
    </source>
</evidence>
<keyword evidence="7" id="KW-0997">Cell inner membrane</keyword>
<dbReference type="EMBL" id="JAHHDY010000001">
    <property type="protein sequence ID" value="MBT3139486.1"/>
    <property type="molecule type" value="Genomic_DNA"/>
</dbReference>
<evidence type="ECO:0000259" key="8">
    <source>
        <dbReference type="Pfam" id="PF04290"/>
    </source>
</evidence>
<reference evidence="9 10" key="1">
    <citation type="submission" date="2021-05" db="EMBL/GenBank/DDBJ databases">
        <title>Draft genomes of marine bacteria isolated from model chitin particles.</title>
        <authorList>
            <person name="Datta M.S."/>
            <person name="Schwartzman J.A."/>
            <person name="Cordero O."/>
        </authorList>
    </citation>
    <scope>NUCLEOTIDE SEQUENCE [LARGE SCALE GENOMIC DNA]</scope>
    <source>
        <strain evidence="9 10">4E07</strain>
    </source>
</reference>
<evidence type="ECO:0000256" key="1">
    <source>
        <dbReference type="ARBA" id="ARBA00004651"/>
    </source>
</evidence>
<dbReference type="RefSeq" id="WP_215193468.1">
    <property type="nucleotide sequence ID" value="NZ_JAHHDY010000001.1"/>
</dbReference>
<dbReference type="InterPro" id="IPR055348">
    <property type="entry name" value="DctQ"/>
</dbReference>
<dbReference type="Proteomes" id="UP000763802">
    <property type="component" value="Unassembled WGS sequence"/>
</dbReference>
<feature type="transmembrane region" description="Helical" evidence="7">
    <location>
        <begin position="25"/>
        <end position="45"/>
    </location>
</feature>
<keyword evidence="4 7" id="KW-0812">Transmembrane</keyword>
<evidence type="ECO:0000256" key="4">
    <source>
        <dbReference type="ARBA" id="ARBA00022692"/>
    </source>
</evidence>
<feature type="transmembrane region" description="Helical" evidence="7">
    <location>
        <begin position="100"/>
        <end position="122"/>
    </location>
</feature>
<comment type="subunit">
    <text evidence="7">The complex comprises the extracytoplasmic solute receptor protein and the two transmembrane proteins.</text>
</comment>
<feature type="transmembrane region" description="Helical" evidence="7">
    <location>
        <begin position="57"/>
        <end position="75"/>
    </location>
</feature>
<evidence type="ECO:0000256" key="5">
    <source>
        <dbReference type="ARBA" id="ARBA00022989"/>
    </source>
</evidence>
<comment type="similarity">
    <text evidence="7">Belongs to the TRAP transporter small permease family.</text>
</comment>
<dbReference type="Pfam" id="PF04290">
    <property type="entry name" value="DctQ"/>
    <property type="match status" value="1"/>
</dbReference>
<gene>
    <name evidence="9" type="ORF">KL867_00325</name>
</gene>
<comment type="function">
    <text evidence="7">Part of the tripartite ATP-independent periplasmic (TRAP) transport system.</text>
</comment>
<evidence type="ECO:0000256" key="6">
    <source>
        <dbReference type="ARBA" id="ARBA00023136"/>
    </source>
</evidence>
<feature type="transmembrane region" description="Helical" evidence="7">
    <location>
        <begin position="142"/>
        <end position="167"/>
    </location>
</feature>
<name>A0ABS5WL68_9RHOB</name>
<keyword evidence="3" id="KW-1003">Cell membrane</keyword>
<feature type="domain" description="Tripartite ATP-independent periplasmic transporters DctQ component" evidence="8">
    <location>
        <begin position="36"/>
        <end position="167"/>
    </location>
</feature>
<evidence type="ECO:0000256" key="7">
    <source>
        <dbReference type="RuleBase" id="RU369079"/>
    </source>
</evidence>
<accession>A0ABS5WL68</accession>
<comment type="subcellular location">
    <subcellularLocation>
        <location evidence="7">Cell inner membrane</location>
        <topology evidence="7">Multi-pass membrane protein</topology>
    </subcellularLocation>
    <subcellularLocation>
        <location evidence="1">Cell membrane</location>
        <topology evidence="1">Multi-pass membrane protein</topology>
    </subcellularLocation>
</comment>
<comment type="caution">
    <text evidence="9">The sequence shown here is derived from an EMBL/GenBank/DDBJ whole genome shotgun (WGS) entry which is preliminary data.</text>
</comment>
<evidence type="ECO:0000256" key="2">
    <source>
        <dbReference type="ARBA" id="ARBA00022448"/>
    </source>
</evidence>
<keyword evidence="2 7" id="KW-0813">Transport</keyword>
<keyword evidence="5 7" id="KW-1133">Transmembrane helix</keyword>